<accession>B3XZZ2</accession>
<organism evidence="9">
    <name type="scientific">Protopterus annectens</name>
    <name type="common">African lungfish</name>
    <dbReference type="NCBI Taxonomy" id="7888"/>
    <lineage>
        <taxon>Eukaryota</taxon>
        <taxon>Metazoa</taxon>
        <taxon>Chordata</taxon>
        <taxon>Craniata</taxon>
        <taxon>Vertebrata</taxon>
        <taxon>Euteleostomi</taxon>
        <taxon>Dipnomorpha</taxon>
        <taxon>Ceratodontiformes</taxon>
        <taxon>Lepidosirenoidei</taxon>
        <taxon>Protopteridae</taxon>
        <taxon>Protopterus</taxon>
    </lineage>
</organism>
<evidence type="ECO:0000256" key="8">
    <source>
        <dbReference type="SAM" id="SignalP"/>
    </source>
</evidence>
<dbReference type="InterPro" id="IPR000981">
    <property type="entry name" value="Neurhyp_horm"/>
</dbReference>
<evidence type="ECO:0000256" key="2">
    <source>
        <dbReference type="ARBA" id="ARBA00007369"/>
    </source>
</evidence>
<dbReference type="PANTHER" id="PTHR11681:SF9">
    <property type="entry name" value="VASOPRESSIN-NEUROPHYSIN 2-COPEPTIN"/>
    <property type="match status" value="1"/>
</dbReference>
<name>B3XZZ2_PROAN</name>
<comment type="similarity">
    <text evidence="2">Belongs to the vasopressin/oxytocin family.</text>
</comment>
<protein>
    <submittedName>
        <fullName evidence="9">Prepro-mesotocin</fullName>
    </submittedName>
</protein>
<feature type="chain" id="PRO_5002800381" evidence="8">
    <location>
        <begin position="21"/>
        <end position="125"/>
    </location>
</feature>
<dbReference type="Gene3D" id="2.60.9.10">
    <property type="entry name" value="Neurohypophysial hormone domain"/>
    <property type="match status" value="1"/>
</dbReference>
<sequence>MMPSFSLPICLICLIAYTSACYIQNCPIGGKRSVVETDLRKCLPCGPGNAGQCFGPSICCGEELGCFFGTAETLKCQKEIYWPSPCQSGGKRCGSEGGRCAAPGICCSDVSCTLDSTCDKEAMFA</sequence>
<keyword evidence="8" id="KW-0732">Signal</keyword>
<evidence type="ECO:0000256" key="7">
    <source>
        <dbReference type="PIRSR" id="PIRSR001815-50"/>
    </source>
</evidence>
<evidence type="ECO:0000256" key="4">
    <source>
        <dbReference type="ARBA" id="ARBA00022685"/>
    </source>
</evidence>
<dbReference type="EMBL" id="AB377530">
    <property type="protein sequence ID" value="BAG66062.1"/>
    <property type="molecule type" value="mRNA"/>
</dbReference>
<feature type="disulfide bond" evidence="7">
    <location>
        <begin position="53"/>
        <end position="76"/>
    </location>
</feature>
<dbReference type="OrthoDB" id="10056056at2759"/>
<dbReference type="Pfam" id="PF00220">
    <property type="entry name" value="Hormone_4"/>
    <property type="match status" value="1"/>
</dbReference>
<dbReference type="InterPro" id="IPR036387">
    <property type="entry name" value="Neurhyp_horm_dom_sf"/>
</dbReference>
<feature type="disulfide bond" evidence="7">
    <location>
        <begin position="45"/>
        <end position="59"/>
    </location>
</feature>
<keyword evidence="3" id="KW-0964">Secreted</keyword>
<feature type="disulfide bond" evidence="7">
    <location>
        <begin position="60"/>
        <end position="66"/>
    </location>
</feature>
<dbReference type="AlphaFoldDB" id="B3XZZ2"/>
<comment type="subcellular location">
    <subcellularLocation>
        <location evidence="1">Secreted</location>
    </subcellularLocation>
</comment>
<feature type="disulfide bond" evidence="7">
    <location>
        <begin position="100"/>
        <end position="118"/>
    </location>
</feature>
<dbReference type="PROSITE" id="PS00264">
    <property type="entry name" value="NEUROHYPOPHYS_HORM"/>
    <property type="match status" value="1"/>
</dbReference>
<dbReference type="Pfam" id="PF00184">
    <property type="entry name" value="Hormone_5"/>
    <property type="match status" value="1"/>
</dbReference>
<evidence type="ECO:0000256" key="6">
    <source>
        <dbReference type="ARBA" id="ARBA00023157"/>
    </source>
</evidence>
<evidence type="ECO:0000256" key="3">
    <source>
        <dbReference type="ARBA" id="ARBA00022525"/>
    </source>
</evidence>
<reference evidence="9" key="1">
    <citation type="submission" date="2008-01" db="EMBL/GenBank/DDBJ databases">
        <title>prepro-mesotocin.</title>
        <authorList>
            <person name="Konno N."/>
        </authorList>
    </citation>
    <scope>NUCLEOTIDE SEQUENCE</scope>
    <source>
        <tissue evidence="9">Brain</tissue>
    </source>
</reference>
<keyword evidence="4" id="KW-0165">Cleavage on pair of basic residues</keyword>
<feature type="signal peptide" evidence="8">
    <location>
        <begin position="1"/>
        <end position="20"/>
    </location>
</feature>
<dbReference type="PRINTS" id="PR00831">
    <property type="entry name" value="NEUROPHYSIN"/>
</dbReference>
<evidence type="ECO:0000256" key="1">
    <source>
        <dbReference type="ARBA" id="ARBA00004613"/>
    </source>
</evidence>
<feature type="disulfide bond" evidence="7">
    <location>
        <begin position="42"/>
        <end position="86"/>
    </location>
</feature>
<dbReference type="SUPFAM" id="SSF49606">
    <property type="entry name" value="Neurophysin II"/>
    <property type="match status" value="1"/>
</dbReference>
<dbReference type="PANTHER" id="PTHR11681">
    <property type="entry name" value="NEUROPHYSIN"/>
    <property type="match status" value="1"/>
</dbReference>
<feature type="disulfide bond" evidence="7">
    <location>
        <begin position="107"/>
        <end position="112"/>
    </location>
</feature>
<dbReference type="SMART" id="SM00003">
    <property type="entry name" value="NH"/>
    <property type="match status" value="1"/>
</dbReference>
<dbReference type="FunFam" id="2.60.9.10:FF:000001">
    <property type="entry name" value="oxytocin-neurophysin 1"/>
    <property type="match status" value="1"/>
</dbReference>
<gene>
    <name evidence="9" type="primary">MT</name>
</gene>
<dbReference type="GO" id="GO:0005615">
    <property type="term" value="C:extracellular space"/>
    <property type="evidence" value="ECO:0007669"/>
    <property type="project" value="TreeGrafter"/>
</dbReference>
<dbReference type="GO" id="GO:0005185">
    <property type="term" value="F:neurohypophyseal hormone activity"/>
    <property type="evidence" value="ECO:0007669"/>
    <property type="project" value="InterPro"/>
</dbReference>
<feature type="disulfide bond" evidence="7">
    <location>
        <begin position="21"/>
        <end position="26"/>
    </location>
</feature>
<dbReference type="InterPro" id="IPR022423">
    <property type="entry name" value="Neurohypophysial_hormone_CS"/>
</dbReference>
<dbReference type="PIRSF" id="PIRSF001815">
    <property type="entry name" value="Nonapeptide_hormone_precursor"/>
    <property type="match status" value="1"/>
</dbReference>
<proteinExistence type="evidence at transcript level"/>
<evidence type="ECO:0000313" key="9">
    <source>
        <dbReference type="EMBL" id="BAG66062.1"/>
    </source>
</evidence>
<evidence type="ECO:0000256" key="5">
    <source>
        <dbReference type="ARBA" id="ARBA00022815"/>
    </source>
</evidence>
<keyword evidence="5" id="KW-0027">Amidation</keyword>
<feature type="disulfide bond" evidence="7">
    <location>
        <begin position="93"/>
        <end position="106"/>
    </location>
</feature>
<keyword evidence="6 7" id="KW-1015">Disulfide bond</keyword>
<dbReference type="GO" id="GO:0030141">
    <property type="term" value="C:secretory granule"/>
    <property type="evidence" value="ECO:0007669"/>
    <property type="project" value="TreeGrafter"/>
</dbReference>